<accession>A0ACB8FM74</accession>
<reference evidence="1" key="1">
    <citation type="submission" date="2021-08" db="EMBL/GenBank/DDBJ databases">
        <title>The first chromosome-level gecko genome reveals the dynamic sex chromosomes of Neotropical dwarf geckos (Sphaerodactylidae: Sphaerodactylus).</title>
        <authorList>
            <person name="Pinto B.J."/>
            <person name="Keating S.E."/>
            <person name="Gamble T."/>
        </authorList>
    </citation>
    <scope>NUCLEOTIDE SEQUENCE</scope>
    <source>
        <strain evidence="1">TG3544</strain>
    </source>
</reference>
<protein>
    <submittedName>
        <fullName evidence="1">Uncharacterized protein</fullName>
    </submittedName>
</protein>
<name>A0ACB8FM74_9SAUR</name>
<keyword evidence="2" id="KW-1185">Reference proteome</keyword>
<sequence>MLELRGHPETGWPSRQAKSQYCFTQWVADLWNSRPPDVRMASGLDLWKRILDGVRERAAVGAMIAELDLWVHAQNACDYQIRGGTDVASDRPRSERAHWADPTALFLCSGPSSRHQNLSLGPGFIWALMAHEV</sequence>
<comment type="caution">
    <text evidence="1">The sequence shown here is derived from an EMBL/GenBank/DDBJ whole genome shotgun (WGS) entry which is preliminary data.</text>
</comment>
<organism evidence="1 2">
    <name type="scientific">Sphaerodactylus townsendi</name>
    <dbReference type="NCBI Taxonomy" id="933632"/>
    <lineage>
        <taxon>Eukaryota</taxon>
        <taxon>Metazoa</taxon>
        <taxon>Chordata</taxon>
        <taxon>Craniata</taxon>
        <taxon>Vertebrata</taxon>
        <taxon>Euteleostomi</taxon>
        <taxon>Lepidosauria</taxon>
        <taxon>Squamata</taxon>
        <taxon>Bifurcata</taxon>
        <taxon>Gekkota</taxon>
        <taxon>Sphaerodactylidae</taxon>
        <taxon>Sphaerodactylus</taxon>
    </lineage>
</organism>
<evidence type="ECO:0000313" key="1">
    <source>
        <dbReference type="EMBL" id="KAH8006387.1"/>
    </source>
</evidence>
<dbReference type="EMBL" id="CM037619">
    <property type="protein sequence ID" value="KAH8006387.1"/>
    <property type="molecule type" value="Genomic_DNA"/>
</dbReference>
<evidence type="ECO:0000313" key="2">
    <source>
        <dbReference type="Proteomes" id="UP000827872"/>
    </source>
</evidence>
<dbReference type="Proteomes" id="UP000827872">
    <property type="component" value="Linkage Group LG06"/>
</dbReference>
<gene>
    <name evidence="1" type="ORF">K3G42_003376</name>
</gene>
<proteinExistence type="predicted"/>